<keyword evidence="7" id="KW-0811">Translocation</keyword>
<dbReference type="SMART" id="SM00160">
    <property type="entry name" value="RanBD"/>
    <property type="match status" value="1"/>
</dbReference>
<dbReference type="PANTHER" id="PTHR23138:SF141">
    <property type="entry name" value="NUCLEAR PORE COMPLEX PROTEIN NUP50"/>
    <property type="match status" value="1"/>
</dbReference>
<evidence type="ECO:0000256" key="1">
    <source>
        <dbReference type="ARBA" id="ARBA00004567"/>
    </source>
</evidence>
<keyword evidence="9" id="KW-0539">Nucleus</keyword>
<feature type="compositionally biased region" description="Acidic residues" evidence="10">
    <location>
        <begin position="299"/>
        <end position="311"/>
    </location>
</feature>
<keyword evidence="8" id="KW-0906">Nuclear pore complex</keyword>
<keyword evidence="4" id="KW-0509">mRNA transport</keyword>
<gene>
    <name evidence="12" type="ORF">SSS_3430</name>
</gene>
<evidence type="ECO:0000256" key="8">
    <source>
        <dbReference type="ARBA" id="ARBA00023132"/>
    </source>
</evidence>
<dbReference type="Gene3D" id="2.30.29.30">
    <property type="entry name" value="Pleckstrin-homology domain (PH domain)/Phosphotyrosine-binding domain (PTB)"/>
    <property type="match status" value="1"/>
</dbReference>
<dbReference type="InterPro" id="IPR045255">
    <property type="entry name" value="RanBP1-like"/>
</dbReference>
<dbReference type="Pfam" id="PF08911">
    <property type="entry name" value="NUP50"/>
    <property type="match status" value="1"/>
</dbReference>
<organism evidence="12">
    <name type="scientific">Sarcoptes scabiei</name>
    <name type="common">Itch mite</name>
    <name type="synonym">Acarus scabiei</name>
    <dbReference type="NCBI Taxonomy" id="52283"/>
    <lineage>
        <taxon>Eukaryota</taxon>
        <taxon>Metazoa</taxon>
        <taxon>Ecdysozoa</taxon>
        <taxon>Arthropoda</taxon>
        <taxon>Chelicerata</taxon>
        <taxon>Arachnida</taxon>
        <taxon>Acari</taxon>
        <taxon>Acariformes</taxon>
        <taxon>Sarcoptiformes</taxon>
        <taxon>Astigmata</taxon>
        <taxon>Psoroptidia</taxon>
        <taxon>Sarcoptoidea</taxon>
        <taxon>Sarcoptidae</taxon>
        <taxon>Sarcoptinae</taxon>
        <taxon>Sarcoptes</taxon>
    </lineage>
</organism>
<evidence type="ECO:0000256" key="9">
    <source>
        <dbReference type="ARBA" id="ARBA00023242"/>
    </source>
</evidence>
<dbReference type="Proteomes" id="UP000070412">
    <property type="component" value="Unassembled WGS sequence"/>
</dbReference>
<reference evidence="12" key="2">
    <citation type="submission" date="2020-01" db="EMBL/GenBank/DDBJ databases">
        <authorList>
            <person name="Korhonen P.K.K."/>
            <person name="Guangxu M.G."/>
            <person name="Wang T.W."/>
            <person name="Stroehlein A.J.S."/>
            <person name="Young N.D."/>
            <person name="Ang C.-S.A."/>
            <person name="Fernando D.W.F."/>
            <person name="Lu H.L."/>
            <person name="Taylor S.T."/>
            <person name="Ehtesham M.E.M."/>
            <person name="Najaraj S.H.N."/>
            <person name="Harsha G.H.G."/>
            <person name="Madugundu A.M."/>
            <person name="Renuse S.R."/>
            <person name="Holt D.H."/>
            <person name="Pandey A.P."/>
            <person name="Papenfuss A.P."/>
            <person name="Gasser R.B.G."/>
            <person name="Fischer K.F."/>
        </authorList>
    </citation>
    <scope>NUCLEOTIDE SEQUENCE</scope>
    <source>
        <strain evidence="12">SSS_KF_BRIS2020</strain>
    </source>
</reference>
<protein>
    <submittedName>
        <fullName evidence="12">Nuclear pore complex protein Nup50</fullName>
    </submittedName>
</protein>
<evidence type="ECO:0000313" key="13">
    <source>
        <dbReference type="EnsemblMetazoa" id="KAF7488379.1"/>
    </source>
</evidence>
<dbReference type="CDD" id="cd13170">
    <property type="entry name" value="RanBD_NUP50"/>
    <property type="match status" value="1"/>
</dbReference>
<dbReference type="Pfam" id="PF00638">
    <property type="entry name" value="Ran_BP1"/>
    <property type="match status" value="1"/>
</dbReference>
<feature type="region of interest" description="Disordered" evidence="10">
    <location>
        <begin position="290"/>
        <end position="321"/>
    </location>
</feature>
<sequence length="449" mass="49732">MKRASEYQLTKDNFDKDDNDLGGGDDGGDRLTSNQDIKNSLQMNNQLANPDQLKNRVVLKAKRRNISNDDQSVNVFSGFKGFGSFGKTSTASETKPNFQFCSLFSKSNSSETKTNDADNKQSSSNFNFNLSNSDSKTTFLTREQSNASEKTADDNVFHANLAKLNKEFLEHIKKYVTDDSSIYDLSSVCDEYVCKFRKLKEKSSTDGDGKSTQSNSNSLTSSTTETTTQLKPQSSTVFKFGDSSAIKMGANPITFSTQTNSTTFSTFDSNFSKPFAPPIMNSIPSINALTSQQHQDSNNGDDGDGGDGEDDAPVRKVESIEHTEKDSVYTKKCKLYYKRDENFVEKGLGFLYIILKNDSSSTQLLIRADTNTGNILLNINLVKSLPLMKADNNKGVLLTCIPNPPIEIEKKRASDNADSDSSKKTVTFLIRVKPSDCDELFDKLTEHQK</sequence>
<evidence type="ECO:0000256" key="4">
    <source>
        <dbReference type="ARBA" id="ARBA00022816"/>
    </source>
</evidence>
<accession>A0A834QZS3</accession>
<keyword evidence="6" id="KW-0007">Acetylation</keyword>
<reference evidence="13" key="3">
    <citation type="submission" date="2022-06" db="UniProtKB">
        <authorList>
            <consortium name="EnsemblMetazoa"/>
        </authorList>
    </citation>
    <scope>IDENTIFICATION</scope>
</reference>
<evidence type="ECO:0000256" key="6">
    <source>
        <dbReference type="ARBA" id="ARBA00022990"/>
    </source>
</evidence>
<evidence type="ECO:0000256" key="7">
    <source>
        <dbReference type="ARBA" id="ARBA00023010"/>
    </source>
</evidence>
<keyword evidence="3" id="KW-0677">Repeat</keyword>
<dbReference type="InterPro" id="IPR000156">
    <property type="entry name" value="Ran_bind_dom"/>
</dbReference>
<comment type="subcellular location">
    <subcellularLocation>
        <location evidence="1">Nucleus</location>
        <location evidence="1">Nuclear pore complex</location>
    </subcellularLocation>
</comment>
<evidence type="ECO:0000256" key="5">
    <source>
        <dbReference type="ARBA" id="ARBA00022927"/>
    </source>
</evidence>
<feature type="region of interest" description="Disordered" evidence="10">
    <location>
        <begin position="202"/>
        <end position="232"/>
    </location>
</feature>
<keyword evidence="14" id="KW-1185">Reference proteome</keyword>
<feature type="compositionally biased region" description="Basic and acidic residues" evidence="10">
    <location>
        <begin position="312"/>
        <end position="321"/>
    </location>
</feature>
<dbReference type="SUPFAM" id="SSF50729">
    <property type="entry name" value="PH domain-like"/>
    <property type="match status" value="1"/>
</dbReference>
<evidence type="ECO:0000259" key="11">
    <source>
        <dbReference type="PROSITE" id="PS50196"/>
    </source>
</evidence>
<dbReference type="GO" id="GO:0051028">
    <property type="term" value="P:mRNA transport"/>
    <property type="evidence" value="ECO:0007669"/>
    <property type="project" value="UniProtKB-KW"/>
</dbReference>
<evidence type="ECO:0000313" key="14">
    <source>
        <dbReference type="Proteomes" id="UP000070412"/>
    </source>
</evidence>
<evidence type="ECO:0000256" key="3">
    <source>
        <dbReference type="ARBA" id="ARBA00022737"/>
    </source>
</evidence>
<dbReference type="EnsemblMetazoa" id="SSS_3430s_mrna">
    <property type="protein sequence ID" value="KAF7488379.1"/>
    <property type="gene ID" value="SSS_3430"/>
</dbReference>
<dbReference type="EMBL" id="WVUK01000066">
    <property type="protein sequence ID" value="KAF7488379.1"/>
    <property type="molecule type" value="Genomic_DNA"/>
</dbReference>
<feature type="domain" description="RanBD1" evidence="11">
    <location>
        <begin position="324"/>
        <end position="449"/>
    </location>
</feature>
<feature type="compositionally biased region" description="Polar residues" evidence="10">
    <location>
        <begin position="31"/>
        <end position="49"/>
    </location>
</feature>
<keyword evidence="5" id="KW-0653">Protein transport</keyword>
<dbReference type="OrthoDB" id="10062131at2759"/>
<dbReference type="PROSITE" id="PS50196">
    <property type="entry name" value="RANBD1"/>
    <property type="match status" value="1"/>
</dbReference>
<reference evidence="14" key="1">
    <citation type="journal article" date="2020" name="PLoS Negl. Trop. Dis.">
        <title>High-quality nuclear genome for Sarcoptes scabiei-A critical resource for a neglected parasite.</title>
        <authorList>
            <person name="Korhonen P.K."/>
            <person name="Gasser R.B."/>
            <person name="Ma G."/>
            <person name="Wang T."/>
            <person name="Stroehlein A.J."/>
            <person name="Young N.D."/>
            <person name="Ang C.S."/>
            <person name="Fernando D.D."/>
            <person name="Lu H.C."/>
            <person name="Taylor S."/>
            <person name="Reynolds S.L."/>
            <person name="Mofiz E."/>
            <person name="Najaraj S.H."/>
            <person name="Gowda H."/>
            <person name="Madugundu A."/>
            <person name="Renuse S."/>
            <person name="Holt D."/>
            <person name="Pandey A."/>
            <person name="Papenfuss A.T."/>
            <person name="Fischer K."/>
        </authorList>
    </citation>
    <scope>NUCLEOTIDE SEQUENCE [LARGE SCALE GENOMIC DNA]</scope>
</reference>
<feature type="region of interest" description="Disordered" evidence="10">
    <location>
        <begin position="1"/>
        <end position="53"/>
    </location>
</feature>
<dbReference type="PANTHER" id="PTHR23138">
    <property type="entry name" value="RAN BINDING PROTEIN"/>
    <property type="match status" value="1"/>
</dbReference>
<dbReference type="GO" id="GO:0006606">
    <property type="term" value="P:protein import into nucleus"/>
    <property type="evidence" value="ECO:0007669"/>
    <property type="project" value="TreeGrafter"/>
</dbReference>
<feature type="compositionally biased region" description="Low complexity" evidence="10">
    <location>
        <begin position="211"/>
        <end position="230"/>
    </location>
</feature>
<evidence type="ECO:0000313" key="12">
    <source>
        <dbReference type="EMBL" id="KAF7488379.1"/>
    </source>
</evidence>
<dbReference type="AlphaFoldDB" id="A0A834QZS3"/>
<proteinExistence type="predicted"/>
<keyword evidence="2" id="KW-0813">Transport</keyword>
<name>A0A834QZS3_SARSC</name>
<evidence type="ECO:0000256" key="10">
    <source>
        <dbReference type="SAM" id="MobiDB-lite"/>
    </source>
</evidence>
<dbReference type="GO" id="GO:0005643">
    <property type="term" value="C:nuclear pore"/>
    <property type="evidence" value="ECO:0007669"/>
    <property type="project" value="UniProtKB-SubCell"/>
</dbReference>
<dbReference type="InterPro" id="IPR011993">
    <property type="entry name" value="PH-like_dom_sf"/>
</dbReference>
<evidence type="ECO:0000256" key="2">
    <source>
        <dbReference type="ARBA" id="ARBA00022448"/>
    </source>
</evidence>
<dbReference type="InterPro" id="IPR015007">
    <property type="entry name" value="NUP2/50/61"/>
</dbReference>